<sequence length="57" mass="6586">MFDGIPLCLPSRFSFLVIVFVFKLNSNSIRFKEEGGLLKITPIYHKSYYANSRRSAL</sequence>
<protein>
    <submittedName>
        <fullName evidence="1">Uncharacterized protein</fullName>
    </submittedName>
</protein>
<reference evidence="1" key="1">
    <citation type="journal article" date="2021" name="Proc. Natl. Acad. Sci. U.S.A.">
        <title>A Catalog of Tens of Thousands of Viruses from Human Metagenomes Reveals Hidden Associations with Chronic Diseases.</title>
        <authorList>
            <person name="Tisza M.J."/>
            <person name="Buck C.B."/>
        </authorList>
    </citation>
    <scope>NUCLEOTIDE SEQUENCE</scope>
    <source>
        <strain evidence="1">CtLdn10</strain>
    </source>
</reference>
<organism evidence="1">
    <name type="scientific">Siphoviridae sp. ctLdn10</name>
    <dbReference type="NCBI Taxonomy" id="2827847"/>
    <lineage>
        <taxon>Viruses</taxon>
        <taxon>Duplodnaviria</taxon>
        <taxon>Heunggongvirae</taxon>
        <taxon>Uroviricota</taxon>
        <taxon>Caudoviricetes</taxon>
    </lineage>
</organism>
<accession>A0A8S5SQR1</accession>
<proteinExistence type="predicted"/>
<evidence type="ECO:0000313" key="1">
    <source>
        <dbReference type="EMBL" id="DAF53147.1"/>
    </source>
</evidence>
<dbReference type="EMBL" id="BK032647">
    <property type="protein sequence ID" value="DAF53147.1"/>
    <property type="molecule type" value="Genomic_DNA"/>
</dbReference>
<name>A0A8S5SQR1_9CAUD</name>